<reference evidence="1 2" key="1">
    <citation type="submission" date="2014-04" db="EMBL/GenBank/DDBJ databases">
        <title>Genome evolution of avian class.</title>
        <authorList>
            <person name="Zhang G."/>
            <person name="Li C."/>
        </authorList>
    </citation>
    <scope>NUCLEOTIDE SEQUENCE [LARGE SCALE GENOMIC DNA]</scope>
    <source>
        <strain evidence="1">BGI_N331</strain>
    </source>
</reference>
<dbReference type="EMBL" id="KK696522">
    <property type="protein sequence ID" value="KFQ24676.1"/>
    <property type="molecule type" value="Genomic_DNA"/>
</dbReference>
<proteinExistence type="predicted"/>
<keyword evidence="2" id="KW-1185">Reference proteome</keyword>
<evidence type="ECO:0000313" key="1">
    <source>
        <dbReference type="EMBL" id="KFQ24676.1"/>
    </source>
</evidence>
<gene>
    <name evidence="1" type="ORF">N331_11435</name>
</gene>
<sequence length="57" mass="6467">LWWPICELSLRVNLSCSIFSSWLSNSSSGCLPIAGCPWPSLSILCKILWTFSFQRCQ</sequence>
<organism evidence="1 2">
    <name type="scientific">Merops nubicus</name>
    <name type="common">Northern carmine bee-eater</name>
    <dbReference type="NCBI Taxonomy" id="57421"/>
    <lineage>
        <taxon>Eukaryota</taxon>
        <taxon>Metazoa</taxon>
        <taxon>Chordata</taxon>
        <taxon>Craniata</taxon>
        <taxon>Vertebrata</taxon>
        <taxon>Euteleostomi</taxon>
        <taxon>Archelosauria</taxon>
        <taxon>Archosauria</taxon>
        <taxon>Dinosauria</taxon>
        <taxon>Saurischia</taxon>
        <taxon>Theropoda</taxon>
        <taxon>Coelurosauria</taxon>
        <taxon>Aves</taxon>
        <taxon>Neognathae</taxon>
        <taxon>Neoaves</taxon>
        <taxon>Telluraves</taxon>
        <taxon>Coraciimorphae</taxon>
        <taxon>Coraciiformes</taxon>
        <taxon>Meropidae</taxon>
        <taxon>Merops</taxon>
    </lineage>
</organism>
<dbReference type="Proteomes" id="UP000052967">
    <property type="component" value="Unassembled WGS sequence"/>
</dbReference>
<accession>A0A091QFT5</accession>
<feature type="non-terminal residue" evidence="1">
    <location>
        <position position="57"/>
    </location>
</feature>
<dbReference type="AlphaFoldDB" id="A0A091QFT5"/>
<evidence type="ECO:0000313" key="2">
    <source>
        <dbReference type="Proteomes" id="UP000052967"/>
    </source>
</evidence>
<feature type="non-terminal residue" evidence="1">
    <location>
        <position position="1"/>
    </location>
</feature>
<name>A0A091QFT5_MERNU</name>
<protein>
    <submittedName>
        <fullName evidence="1">Uncharacterized protein</fullName>
    </submittedName>
</protein>